<dbReference type="AlphaFoldDB" id="A0A0D2GNK2"/>
<evidence type="ECO:0000313" key="3">
    <source>
        <dbReference type="Proteomes" id="UP000032214"/>
    </source>
</evidence>
<dbReference type="Proteomes" id="UP000032214">
    <property type="component" value="Unassembled WGS sequence"/>
</dbReference>
<sequence>MNKRIPVLLALLMSVTALLQGAACSSCDCQATDQTFLWLRTPYQLNSPERLALSRGFMSRGGDVLNGQLYVTIFGGRSTRSSHLAQYFFPNCREALNVTESVTPTTDILANNINIFTQEGISGTGPGFASTIAIHPRHTFVGAGLTYRQEFARRCNGRKFWFELSAPIITVRNNINFEECITNAGGGVATGFTGAFANATEAFSSPEWLFGRMEDCRHKKTKLGDLEVILGYELIEQEATHAEAYIGAIFPTGNRPKGRTVFEPIVGRNKHWGLLSGTSFGTELWHNCDDTRAVWMEFDISGEYLFSRREVRSFNLKNRPFSRYTYVYCTQEAAQAAADAATAGDVATARTAGTPGINLFTQCVKVKPYLNSTINSALIYTSCNLQLEGGYNFFTKQAECVRLDTNFLPVSAVRAATGGGATNNVQQIGNDYDGVNDLPVALYAENIITAADLDLRSAASPSQFIHTFYGAVGYTWSFWPRFLPTTSLGGSYEYTQTNTALDRWMVWGKMAFLF</sequence>
<keyword evidence="3" id="KW-1185">Reference proteome</keyword>
<name>A0A0D2GNK2_9BACT</name>
<feature type="chain" id="PRO_5002254041" evidence="1">
    <location>
        <begin position="20"/>
        <end position="514"/>
    </location>
</feature>
<organism evidence="2 3">
    <name type="scientific">candidate division TM6 bacterium JCVI TM6SC1</name>
    <dbReference type="NCBI Taxonomy" id="1306947"/>
    <lineage>
        <taxon>Bacteria</taxon>
        <taxon>Candidatus Babelota</taxon>
        <taxon>Vermiphilus</taxon>
    </lineage>
</organism>
<keyword evidence="1" id="KW-0732">Signal</keyword>
<protein>
    <submittedName>
        <fullName evidence="2">Uncharacterized protein</fullName>
    </submittedName>
</protein>
<comment type="caution">
    <text evidence="2">The sequence shown here is derived from an EMBL/GenBank/DDBJ whole genome shotgun (WGS) entry which is preliminary data.</text>
</comment>
<reference evidence="2 3" key="1">
    <citation type="journal article" date="2013" name="Proc. Natl. Acad. Sci. U.S.A.">
        <title>Candidate phylum TM6 genome recovered from a hospital sink biofilm provides genomic insights into this uncultivated phylum.</title>
        <authorList>
            <person name="McLean J.S."/>
            <person name="Lombardo M.J."/>
            <person name="Badger J.H."/>
            <person name="Edlund A."/>
            <person name="Novotny M."/>
            <person name="Yee-Greenbaum J."/>
            <person name="Vyahhi N."/>
            <person name="Hall A.P."/>
            <person name="Yang Y."/>
            <person name="Dupont C.L."/>
            <person name="Ziegler M.G."/>
            <person name="Chitsaz H."/>
            <person name="Allen A.E."/>
            <person name="Yooseph S."/>
            <person name="Tesler G."/>
            <person name="Pevzner P.A."/>
            <person name="Friedman R.M."/>
            <person name="Nealson K.H."/>
            <person name="Venter J.C."/>
            <person name="Lasken R.S."/>
        </authorList>
    </citation>
    <scope>NUCLEOTIDE SEQUENCE [LARGE SCALE GENOMIC DNA]</scope>
    <source>
        <strain evidence="2 3">TM6SC1</strain>
    </source>
</reference>
<dbReference type="eggNOG" id="ENOG5033WF8">
    <property type="taxonomic scope" value="Bacteria"/>
</dbReference>
<accession>A0A0D2GNK2</accession>
<gene>
    <name evidence="2" type="ORF">J120_04575</name>
</gene>
<proteinExistence type="predicted"/>
<evidence type="ECO:0000256" key="1">
    <source>
        <dbReference type="SAM" id="SignalP"/>
    </source>
</evidence>
<feature type="signal peptide" evidence="1">
    <location>
        <begin position="1"/>
        <end position="19"/>
    </location>
</feature>
<dbReference type="STRING" id="1306947.J120_04575"/>
<evidence type="ECO:0000313" key="2">
    <source>
        <dbReference type="EMBL" id="KIX84984.1"/>
    </source>
</evidence>
<dbReference type="EMBL" id="ARQD01000004">
    <property type="protein sequence ID" value="KIX84984.1"/>
    <property type="molecule type" value="Genomic_DNA"/>
</dbReference>